<proteinExistence type="predicted"/>
<accession>A0ABY6P139</accession>
<evidence type="ECO:0000313" key="2">
    <source>
        <dbReference type="EMBL" id="UZJ24863.1"/>
    </source>
</evidence>
<organism evidence="2 3">
    <name type="scientific">Rhodococcus antarcticus</name>
    <dbReference type="NCBI Taxonomy" id="2987751"/>
    <lineage>
        <taxon>Bacteria</taxon>
        <taxon>Bacillati</taxon>
        <taxon>Actinomycetota</taxon>
        <taxon>Actinomycetes</taxon>
        <taxon>Mycobacteriales</taxon>
        <taxon>Nocardiaceae</taxon>
        <taxon>Rhodococcus</taxon>
    </lineage>
</organism>
<dbReference type="InterPro" id="IPR011528">
    <property type="entry name" value="NERD"/>
</dbReference>
<dbReference type="GO" id="GO:0005524">
    <property type="term" value="F:ATP binding"/>
    <property type="evidence" value="ECO:0007669"/>
    <property type="project" value="UniProtKB-KW"/>
</dbReference>
<dbReference type="EMBL" id="CP110615">
    <property type="protein sequence ID" value="UZJ24863.1"/>
    <property type="molecule type" value="Genomic_DNA"/>
</dbReference>
<dbReference type="RefSeq" id="WP_265382969.1">
    <property type="nucleotide sequence ID" value="NZ_CP110615.1"/>
</dbReference>
<dbReference type="Proteomes" id="UP001164965">
    <property type="component" value="Chromosome"/>
</dbReference>
<name>A0ABY6P139_9NOCA</name>
<evidence type="ECO:0000313" key="3">
    <source>
        <dbReference type="Proteomes" id="UP001164965"/>
    </source>
</evidence>
<reference evidence="2" key="1">
    <citation type="submission" date="2022-10" db="EMBL/GenBank/DDBJ databases">
        <title>Rhodococcus sp.75.</title>
        <authorList>
            <person name="Sun M."/>
        </authorList>
    </citation>
    <scope>NUCLEOTIDE SEQUENCE</scope>
    <source>
        <strain evidence="2">75</strain>
    </source>
</reference>
<gene>
    <name evidence="2" type="ORF">RHODO2019_17470</name>
</gene>
<dbReference type="InterPro" id="IPR027417">
    <property type="entry name" value="P-loop_NTPase"/>
</dbReference>
<dbReference type="Pfam" id="PF08378">
    <property type="entry name" value="NERD"/>
    <property type="match status" value="1"/>
</dbReference>
<dbReference type="SUPFAM" id="SSF52540">
    <property type="entry name" value="P-loop containing nucleoside triphosphate hydrolases"/>
    <property type="match status" value="1"/>
</dbReference>
<dbReference type="Gene3D" id="3.40.50.300">
    <property type="entry name" value="P-loop containing nucleotide triphosphate hydrolases"/>
    <property type="match status" value="2"/>
</dbReference>
<sequence length="548" mass="60093">MVRTIPEQPRFANGAERTVWEALVAQCGPDDLLVAGQRVTDHRKDFELDVVLALADGGVVCLEVKGGEITHDGTGWSTPSRRIDPVNQVRDAKYALRRYVDEDPRWGSRGRVRWAHLVVLPHTELPADFALPECPRWSVVDRTELGGIVDAARTALRRQESPNRPATAEDVDVLVHILAGRGLPQRDVVARALEHSDTADQLTEAQAMILRVARLVPRIEVRGGAGSGKTHLACEQARRLAQDGQRVALLCYSHGLASYLRRLVAGWPSRHRPAYVGEFHELGLRWGADEAPVDAAEHPQFYERDLPAQMTTLAEGLAPGQRFDAVVVDEAQDFADEWWTPLLAALTDPENGGLSVFSDEGQRVFERGTASRGGGPPVPLVPLVLDTNLRNTKQIAEAFGPLAGERMRLHGAEGPAVRFVARTGDDVLEAADDAVDALLEAGWRPEDVALLTTGSRHPEQVERQADGHEAYWESFWDAEQVFYGHVLGFKGLERAAVVLALNSEVDAPRLRERLYVGLSRAREELVVCGDPAVVRAVGGQALARRLGC</sequence>
<evidence type="ECO:0000259" key="1">
    <source>
        <dbReference type="Pfam" id="PF08378"/>
    </source>
</evidence>
<feature type="domain" description="NERD" evidence="1">
    <location>
        <begin position="32"/>
        <end position="106"/>
    </location>
</feature>
<keyword evidence="2" id="KW-0547">Nucleotide-binding</keyword>
<keyword evidence="2" id="KW-0067">ATP-binding</keyword>
<keyword evidence="3" id="KW-1185">Reference proteome</keyword>
<protein>
    <submittedName>
        <fullName evidence="2">ATP-binding domain-containing protein</fullName>
    </submittedName>
</protein>